<organism evidence="2 3">
    <name type="scientific">Halospina denitrificans</name>
    <dbReference type="NCBI Taxonomy" id="332522"/>
    <lineage>
        <taxon>Bacteria</taxon>
        <taxon>Pseudomonadati</taxon>
        <taxon>Pseudomonadota</taxon>
        <taxon>Gammaproteobacteria</taxon>
        <taxon>Halospina</taxon>
    </lineage>
</organism>
<protein>
    <recommendedName>
        <fullName evidence="1">AbiTii domain-containing protein</fullName>
    </recommendedName>
</protein>
<dbReference type="RefSeq" id="WP_133735206.1">
    <property type="nucleotide sequence ID" value="NZ_SOAX01000002.1"/>
</dbReference>
<accession>A0A4R7JYH0</accession>
<dbReference type="OrthoDB" id="6360084at2"/>
<evidence type="ECO:0000259" key="1">
    <source>
        <dbReference type="Pfam" id="PF18864"/>
    </source>
</evidence>
<dbReference type="AlphaFoldDB" id="A0A4R7JYH0"/>
<dbReference type="Pfam" id="PF18864">
    <property type="entry name" value="AbiTii"/>
    <property type="match status" value="1"/>
</dbReference>
<evidence type="ECO:0000313" key="3">
    <source>
        <dbReference type="Proteomes" id="UP000295830"/>
    </source>
</evidence>
<comment type="caution">
    <text evidence="2">The sequence shown here is derived from an EMBL/GenBank/DDBJ whole genome shotgun (WGS) entry which is preliminary data.</text>
</comment>
<name>A0A4R7JYH0_9GAMM</name>
<evidence type="ECO:0000313" key="2">
    <source>
        <dbReference type="EMBL" id="TDT43116.1"/>
    </source>
</evidence>
<dbReference type="InterPro" id="IPR041304">
    <property type="entry name" value="AbiTii"/>
</dbReference>
<dbReference type="EMBL" id="SOAX01000002">
    <property type="protein sequence ID" value="TDT43116.1"/>
    <property type="molecule type" value="Genomic_DNA"/>
</dbReference>
<gene>
    <name evidence="2" type="ORF">DES49_0926</name>
</gene>
<sequence>MGAPVDSLEQRVRDAQDPLEEVLPASITLALMLRNRKMGNWLQNEFAGYSEDAELPDYRLDLPGHLMTRSPQYGWIPAPVSEEQNRKEAHMDLRDGLRSLEKTCLRYRKDSFIQHALSADEMRELQTRINLSTDLSIAINRETYSDLLRLIRATVYLWALDLIEAGLGGERNSFNTSEREQAAAMDDPEHYWKRAMEEYAGLPVPGIRQAGVLERFFGNA</sequence>
<feature type="domain" description="AbiTii" evidence="1">
    <location>
        <begin position="6"/>
        <end position="185"/>
    </location>
</feature>
<keyword evidence="3" id="KW-1185">Reference proteome</keyword>
<reference evidence="2 3" key="1">
    <citation type="submission" date="2019-03" db="EMBL/GenBank/DDBJ databases">
        <title>Genomic Encyclopedia of Type Strains, Phase IV (KMG-IV): sequencing the most valuable type-strain genomes for metagenomic binning, comparative biology and taxonomic classification.</title>
        <authorList>
            <person name="Goeker M."/>
        </authorList>
    </citation>
    <scope>NUCLEOTIDE SEQUENCE [LARGE SCALE GENOMIC DNA]</scope>
    <source>
        <strain evidence="2 3">DSM 15505</strain>
    </source>
</reference>
<proteinExistence type="predicted"/>
<dbReference type="Proteomes" id="UP000295830">
    <property type="component" value="Unassembled WGS sequence"/>
</dbReference>